<gene>
    <name evidence="1" type="ordered locus">RPE_1082</name>
</gene>
<dbReference type="HOGENOM" id="CLU_2208031_0_0_5"/>
<accession>Q07SP9</accession>
<organism evidence="1">
    <name type="scientific">Rhodopseudomonas palustris (strain BisA53)</name>
    <dbReference type="NCBI Taxonomy" id="316055"/>
    <lineage>
        <taxon>Bacteria</taxon>
        <taxon>Pseudomonadati</taxon>
        <taxon>Pseudomonadota</taxon>
        <taxon>Alphaproteobacteria</taxon>
        <taxon>Hyphomicrobiales</taxon>
        <taxon>Nitrobacteraceae</taxon>
        <taxon>Rhodopseudomonas</taxon>
    </lineage>
</organism>
<reference evidence="1" key="1">
    <citation type="submission" date="2006-09" db="EMBL/GenBank/DDBJ databases">
        <title>Complete sequence of Rhodopseudomonas palustris BisA53.</title>
        <authorList>
            <consortium name="US DOE Joint Genome Institute"/>
            <person name="Copeland A."/>
            <person name="Lucas S."/>
            <person name="Lapidus A."/>
            <person name="Barry K."/>
            <person name="Detter J.C."/>
            <person name="Glavina del Rio T."/>
            <person name="Hammon N."/>
            <person name="Israni S."/>
            <person name="Dalin E."/>
            <person name="Tice H."/>
            <person name="Pitluck S."/>
            <person name="Chain P."/>
            <person name="Malfatti S."/>
            <person name="Shin M."/>
            <person name="Vergez L."/>
            <person name="Schmutz J."/>
            <person name="Larimer F."/>
            <person name="Land M."/>
            <person name="Hauser L."/>
            <person name="Pelletier D.A."/>
            <person name="Kyrpides N."/>
            <person name="Kim E."/>
            <person name="Harwood C.S."/>
            <person name="Oda Y."/>
            <person name="Richardson P."/>
        </authorList>
    </citation>
    <scope>NUCLEOTIDE SEQUENCE [LARGE SCALE GENOMIC DNA]</scope>
    <source>
        <strain evidence="1">BisA53</strain>
    </source>
</reference>
<dbReference type="EMBL" id="CP000463">
    <property type="protein sequence ID" value="ABJ05035.1"/>
    <property type="molecule type" value="Genomic_DNA"/>
</dbReference>
<proteinExistence type="predicted"/>
<sequence length="107" mass="11413">MRDIEDVVAQAIKRGLTESGPSVISSPDGFDAHQQRYRYAAQVVLSALREDWGLVDHMLARLILQTIESGRANGGIPDSTATTLAQLLSAAFSSPRSAESTDPVATS</sequence>
<dbReference type="KEGG" id="rpe:RPE_1082"/>
<protein>
    <submittedName>
        <fullName evidence="1">Uncharacterized protein</fullName>
    </submittedName>
</protein>
<dbReference type="AlphaFoldDB" id="Q07SP9"/>
<evidence type="ECO:0000313" key="1">
    <source>
        <dbReference type="EMBL" id="ABJ05035.1"/>
    </source>
</evidence>
<name>Q07SP9_RHOP5</name>